<evidence type="ECO:0000313" key="1">
    <source>
        <dbReference type="EMBL" id="MPC15648.1"/>
    </source>
</evidence>
<keyword evidence="2" id="KW-1185">Reference proteome</keyword>
<evidence type="ECO:0000313" key="2">
    <source>
        <dbReference type="Proteomes" id="UP000324222"/>
    </source>
</evidence>
<dbReference type="AlphaFoldDB" id="A0A5B7D2E7"/>
<protein>
    <submittedName>
        <fullName evidence="1">Uncharacterized protein</fullName>
    </submittedName>
</protein>
<name>A0A5B7D2E7_PORTR</name>
<proteinExistence type="predicted"/>
<organism evidence="1 2">
    <name type="scientific">Portunus trituberculatus</name>
    <name type="common">Swimming crab</name>
    <name type="synonym">Neptunus trituberculatus</name>
    <dbReference type="NCBI Taxonomy" id="210409"/>
    <lineage>
        <taxon>Eukaryota</taxon>
        <taxon>Metazoa</taxon>
        <taxon>Ecdysozoa</taxon>
        <taxon>Arthropoda</taxon>
        <taxon>Crustacea</taxon>
        <taxon>Multicrustacea</taxon>
        <taxon>Malacostraca</taxon>
        <taxon>Eumalacostraca</taxon>
        <taxon>Eucarida</taxon>
        <taxon>Decapoda</taxon>
        <taxon>Pleocyemata</taxon>
        <taxon>Brachyura</taxon>
        <taxon>Eubrachyura</taxon>
        <taxon>Portunoidea</taxon>
        <taxon>Portunidae</taxon>
        <taxon>Portuninae</taxon>
        <taxon>Portunus</taxon>
    </lineage>
</organism>
<accession>A0A5B7D2E7</accession>
<dbReference type="Proteomes" id="UP000324222">
    <property type="component" value="Unassembled WGS sequence"/>
</dbReference>
<sequence length="60" mass="6251">MNGTETCTALVCLPPLLLPKIMADLTSQVKALAAEVKEHKSALPTSIGGVQITTYLVRGG</sequence>
<comment type="caution">
    <text evidence="1">The sequence shown here is derived from an EMBL/GenBank/DDBJ whole genome shotgun (WGS) entry which is preliminary data.</text>
</comment>
<dbReference type="EMBL" id="VSRR010000444">
    <property type="protein sequence ID" value="MPC15648.1"/>
    <property type="molecule type" value="Genomic_DNA"/>
</dbReference>
<gene>
    <name evidence="1" type="ORF">E2C01_008447</name>
</gene>
<reference evidence="1 2" key="1">
    <citation type="submission" date="2019-05" db="EMBL/GenBank/DDBJ databases">
        <title>Another draft genome of Portunus trituberculatus and its Hox gene families provides insights of decapod evolution.</title>
        <authorList>
            <person name="Jeong J.-H."/>
            <person name="Song I."/>
            <person name="Kim S."/>
            <person name="Choi T."/>
            <person name="Kim D."/>
            <person name="Ryu S."/>
            <person name="Kim W."/>
        </authorList>
    </citation>
    <scope>NUCLEOTIDE SEQUENCE [LARGE SCALE GENOMIC DNA]</scope>
    <source>
        <tissue evidence="1">Muscle</tissue>
    </source>
</reference>